<comment type="cofactor">
    <cofactor evidence="1">
        <name>pyridoxal 5'-phosphate</name>
        <dbReference type="ChEBI" id="CHEBI:597326"/>
    </cofactor>
</comment>
<protein>
    <recommendedName>
        <fullName evidence="4">cysteine synthase</fullName>
        <ecNumber evidence="4">2.5.1.47</ecNumber>
    </recommendedName>
</protein>
<gene>
    <name evidence="11" type="ORF">ZOSMA_9G00150</name>
</gene>
<dbReference type="Pfam" id="PF00291">
    <property type="entry name" value="PALP"/>
    <property type="match status" value="1"/>
</dbReference>
<proteinExistence type="inferred from homology"/>
<dbReference type="GO" id="GO:0006535">
    <property type="term" value="P:cysteine biosynthetic process from serine"/>
    <property type="evidence" value="ECO:0000318"/>
    <property type="project" value="GO_Central"/>
</dbReference>
<dbReference type="STRING" id="29655.A0A0K9NGM1"/>
<comment type="caution">
    <text evidence="11">The sequence shown here is derived from an EMBL/GenBank/DDBJ whole genome shotgun (WGS) entry which is preliminary data.</text>
</comment>
<keyword evidence="8" id="KW-0198">Cysteine biosynthesis</keyword>
<evidence type="ECO:0000256" key="7">
    <source>
        <dbReference type="ARBA" id="ARBA00022898"/>
    </source>
</evidence>
<evidence type="ECO:0000313" key="12">
    <source>
        <dbReference type="Proteomes" id="UP000036987"/>
    </source>
</evidence>
<dbReference type="InterPro" id="IPR050214">
    <property type="entry name" value="Cys_Synth/Cystath_Beta-Synth"/>
</dbReference>
<evidence type="ECO:0000256" key="6">
    <source>
        <dbReference type="ARBA" id="ARBA00022679"/>
    </source>
</evidence>
<evidence type="ECO:0000256" key="1">
    <source>
        <dbReference type="ARBA" id="ARBA00001933"/>
    </source>
</evidence>
<reference evidence="12" key="1">
    <citation type="journal article" date="2016" name="Nature">
        <title>The genome of the seagrass Zostera marina reveals angiosperm adaptation to the sea.</title>
        <authorList>
            <person name="Olsen J.L."/>
            <person name="Rouze P."/>
            <person name="Verhelst B."/>
            <person name="Lin Y.-C."/>
            <person name="Bayer T."/>
            <person name="Collen J."/>
            <person name="Dattolo E."/>
            <person name="De Paoli E."/>
            <person name="Dittami S."/>
            <person name="Maumus F."/>
            <person name="Michel G."/>
            <person name="Kersting A."/>
            <person name="Lauritano C."/>
            <person name="Lohaus R."/>
            <person name="Toepel M."/>
            <person name="Tonon T."/>
            <person name="Vanneste K."/>
            <person name="Amirebrahimi M."/>
            <person name="Brakel J."/>
            <person name="Bostroem C."/>
            <person name="Chovatia M."/>
            <person name="Grimwood J."/>
            <person name="Jenkins J.W."/>
            <person name="Jueterbock A."/>
            <person name="Mraz A."/>
            <person name="Stam W.T."/>
            <person name="Tice H."/>
            <person name="Bornberg-Bauer E."/>
            <person name="Green P.J."/>
            <person name="Pearson G.A."/>
            <person name="Procaccini G."/>
            <person name="Duarte C.M."/>
            <person name="Schmutz J."/>
            <person name="Reusch T.B.H."/>
            <person name="Van de Peer Y."/>
        </authorList>
    </citation>
    <scope>NUCLEOTIDE SEQUENCE [LARGE SCALE GENOMIC DNA]</scope>
    <source>
        <strain evidence="12">cv. Finnish</strain>
    </source>
</reference>
<dbReference type="EMBL" id="LFYR01002228">
    <property type="protein sequence ID" value="KMZ55914.1"/>
    <property type="molecule type" value="Genomic_DNA"/>
</dbReference>
<comment type="pathway">
    <text evidence="2">Amino-acid biosynthesis; L-cysteine biosynthesis; L-cysteine from L-serine: step 2/2.</text>
</comment>
<evidence type="ECO:0000259" key="10">
    <source>
        <dbReference type="Pfam" id="PF00291"/>
    </source>
</evidence>
<keyword evidence="5" id="KW-0028">Amino-acid biosynthesis</keyword>
<keyword evidence="6" id="KW-0808">Transferase</keyword>
<name>A0A0K9NGM1_ZOSMR</name>
<comment type="catalytic activity">
    <reaction evidence="9">
        <text>O-acetyl-L-serine + hydrogen sulfide = L-cysteine + acetate</text>
        <dbReference type="Rhea" id="RHEA:14829"/>
        <dbReference type="ChEBI" id="CHEBI:29919"/>
        <dbReference type="ChEBI" id="CHEBI:30089"/>
        <dbReference type="ChEBI" id="CHEBI:35235"/>
        <dbReference type="ChEBI" id="CHEBI:58340"/>
        <dbReference type="EC" id="2.5.1.47"/>
    </reaction>
</comment>
<dbReference type="CDD" id="cd01561">
    <property type="entry name" value="CBS_like"/>
    <property type="match status" value="1"/>
</dbReference>
<dbReference type="EC" id="2.5.1.47" evidence="4"/>
<evidence type="ECO:0000256" key="4">
    <source>
        <dbReference type="ARBA" id="ARBA00012681"/>
    </source>
</evidence>
<dbReference type="OrthoDB" id="10259545at2759"/>
<dbReference type="SUPFAM" id="SSF53686">
    <property type="entry name" value="Tryptophan synthase beta subunit-like PLP-dependent enzymes"/>
    <property type="match status" value="1"/>
</dbReference>
<comment type="similarity">
    <text evidence="3">Belongs to the cysteine synthase/cystathionine beta-synthase family.</text>
</comment>
<dbReference type="PANTHER" id="PTHR10314">
    <property type="entry name" value="CYSTATHIONINE BETA-SYNTHASE"/>
    <property type="match status" value="1"/>
</dbReference>
<dbReference type="OMA" id="TEVDCWI"/>
<dbReference type="Proteomes" id="UP000036987">
    <property type="component" value="Unassembled WGS sequence"/>
</dbReference>
<dbReference type="GO" id="GO:0004124">
    <property type="term" value="F:cysteine synthase activity"/>
    <property type="evidence" value="ECO:0000318"/>
    <property type="project" value="GO_Central"/>
</dbReference>
<evidence type="ECO:0000313" key="11">
    <source>
        <dbReference type="EMBL" id="KMZ55914.1"/>
    </source>
</evidence>
<evidence type="ECO:0000256" key="8">
    <source>
        <dbReference type="ARBA" id="ARBA00023192"/>
    </source>
</evidence>
<keyword evidence="7" id="KW-0663">Pyridoxal phosphate</keyword>
<organism evidence="11 12">
    <name type="scientific">Zostera marina</name>
    <name type="common">Eelgrass</name>
    <dbReference type="NCBI Taxonomy" id="29655"/>
    <lineage>
        <taxon>Eukaryota</taxon>
        <taxon>Viridiplantae</taxon>
        <taxon>Streptophyta</taxon>
        <taxon>Embryophyta</taxon>
        <taxon>Tracheophyta</taxon>
        <taxon>Spermatophyta</taxon>
        <taxon>Magnoliopsida</taxon>
        <taxon>Liliopsida</taxon>
        <taxon>Zosteraceae</taxon>
        <taxon>Zostera</taxon>
    </lineage>
</organism>
<dbReference type="GO" id="GO:0005737">
    <property type="term" value="C:cytoplasm"/>
    <property type="evidence" value="ECO:0000318"/>
    <property type="project" value="GO_Central"/>
</dbReference>
<feature type="domain" description="Tryptophan synthase beta chain-like PALP" evidence="10">
    <location>
        <begin position="24"/>
        <end position="312"/>
    </location>
</feature>
<evidence type="ECO:0000256" key="9">
    <source>
        <dbReference type="ARBA" id="ARBA00047931"/>
    </source>
</evidence>
<evidence type="ECO:0000256" key="2">
    <source>
        <dbReference type="ARBA" id="ARBA00004962"/>
    </source>
</evidence>
<evidence type="ECO:0000256" key="5">
    <source>
        <dbReference type="ARBA" id="ARBA00022605"/>
    </source>
</evidence>
<dbReference type="AlphaFoldDB" id="A0A0K9NGM1"/>
<dbReference type="Gene3D" id="3.40.50.1100">
    <property type="match status" value="2"/>
</dbReference>
<accession>A0A0K9NGM1</accession>
<sequence length="338" mass="36222">MMGGIRRLLGFSDGEEEETIASNITQLVGRTPLVELKKIMEKDMLEARVIGKMEFFQPLGSIKDRGALSMIEDAEEKGLIRAGISTVVTHTSGNLGIGMAFIAIQKGYRFTAVVPGDGYSLEKQILLKYLGADVVHCDPNLGVKGIYDKLYEVCSAIPDSHLIDQFTNPANPGAHFRNTGPEIWKDTGGRIDVLVCGVGSGGTFSGTGKYLKMKNPHVKVIVVEPSESPVLSGGQAGRHLIQGIGAGVITDVMDTSIIDEIITVSSEEAIKNSRRLASEEGILAGISSGAALAASLRVAGRSENKGKMVVTIFPSGGERYMRTQLFAEAREYCEKMNA</sequence>
<dbReference type="InterPro" id="IPR036052">
    <property type="entry name" value="TrpB-like_PALP_sf"/>
</dbReference>
<dbReference type="FunFam" id="3.40.50.1100:FF:000067">
    <property type="entry name" value="Cysteine synthase"/>
    <property type="match status" value="1"/>
</dbReference>
<keyword evidence="12" id="KW-1185">Reference proteome</keyword>
<dbReference type="InterPro" id="IPR001926">
    <property type="entry name" value="TrpB-like_PALP"/>
</dbReference>
<evidence type="ECO:0000256" key="3">
    <source>
        <dbReference type="ARBA" id="ARBA00007103"/>
    </source>
</evidence>